<accession>A0A830BLU0</accession>
<dbReference type="Pfam" id="PF02458">
    <property type="entry name" value="Transferase"/>
    <property type="match status" value="1"/>
</dbReference>
<dbReference type="PANTHER" id="PTHR31625">
    <property type="match status" value="1"/>
</dbReference>
<dbReference type="Gene3D" id="3.30.559.10">
    <property type="entry name" value="Chloramphenicol acetyltransferase-like domain"/>
    <property type="match status" value="1"/>
</dbReference>
<comment type="caution">
    <text evidence="3">The sequence shown here is derived from an EMBL/GenBank/DDBJ whole genome shotgun (WGS) entry which is preliminary data.</text>
</comment>
<organism evidence="3 4">
    <name type="scientific">Phtheirospermum japonicum</name>
    <dbReference type="NCBI Taxonomy" id="374723"/>
    <lineage>
        <taxon>Eukaryota</taxon>
        <taxon>Viridiplantae</taxon>
        <taxon>Streptophyta</taxon>
        <taxon>Embryophyta</taxon>
        <taxon>Tracheophyta</taxon>
        <taxon>Spermatophyta</taxon>
        <taxon>Magnoliopsida</taxon>
        <taxon>eudicotyledons</taxon>
        <taxon>Gunneridae</taxon>
        <taxon>Pentapetalae</taxon>
        <taxon>asterids</taxon>
        <taxon>lamiids</taxon>
        <taxon>Lamiales</taxon>
        <taxon>Orobanchaceae</taxon>
        <taxon>Orobanchaceae incertae sedis</taxon>
        <taxon>Phtheirospermum</taxon>
    </lineage>
</organism>
<dbReference type="Proteomes" id="UP000653305">
    <property type="component" value="Unassembled WGS sequence"/>
</dbReference>
<evidence type="ECO:0000256" key="1">
    <source>
        <dbReference type="ARBA" id="ARBA00022679"/>
    </source>
</evidence>
<sequence>MEYFGFVADCRARLKPAVPANYFGNCVALGKAELKHGEVKKGGPDGFVKVAKAIGEAIRKSVNNENGILCGAEKWPVEYRKLDGKRWCGVVGSPRFDFYTADYGWGKAKKFEALFIDDGAALSLCKSRDFEGGLEFGLSKPMAQMDAFSRVFREVLGELLQFKPKGMMS</sequence>
<name>A0A830BLU0_9LAMI</name>
<evidence type="ECO:0000256" key="2">
    <source>
        <dbReference type="ARBA" id="ARBA00023315"/>
    </source>
</evidence>
<dbReference type="AlphaFoldDB" id="A0A830BLU0"/>
<dbReference type="GO" id="GO:0016747">
    <property type="term" value="F:acyltransferase activity, transferring groups other than amino-acyl groups"/>
    <property type="evidence" value="ECO:0007669"/>
    <property type="project" value="UniProtKB-ARBA"/>
</dbReference>
<dbReference type="InterPro" id="IPR051504">
    <property type="entry name" value="Plant_metabolite_acyltrans"/>
</dbReference>
<dbReference type="InterPro" id="IPR023213">
    <property type="entry name" value="CAT-like_dom_sf"/>
</dbReference>
<keyword evidence="1 3" id="KW-0808">Transferase</keyword>
<evidence type="ECO:0000313" key="4">
    <source>
        <dbReference type="Proteomes" id="UP000653305"/>
    </source>
</evidence>
<keyword evidence="2 3" id="KW-0012">Acyltransferase</keyword>
<dbReference type="OrthoDB" id="1862401at2759"/>
<proteinExistence type="predicted"/>
<protein>
    <submittedName>
        <fullName evidence="3">Anthocyanin 5-aromatic acyltransferase</fullName>
    </submittedName>
</protein>
<dbReference type="EMBL" id="BMAC01000101">
    <property type="protein sequence ID" value="GFP85203.1"/>
    <property type="molecule type" value="Genomic_DNA"/>
</dbReference>
<reference evidence="3" key="1">
    <citation type="submission" date="2020-07" db="EMBL/GenBank/DDBJ databases">
        <title>Ethylene signaling mediates host invasion by parasitic plants.</title>
        <authorList>
            <person name="Yoshida S."/>
        </authorList>
    </citation>
    <scope>NUCLEOTIDE SEQUENCE</scope>
    <source>
        <strain evidence="3">Okayama</strain>
    </source>
</reference>
<evidence type="ECO:0000313" key="3">
    <source>
        <dbReference type="EMBL" id="GFP85203.1"/>
    </source>
</evidence>
<keyword evidence="4" id="KW-1185">Reference proteome</keyword>
<gene>
    <name evidence="3" type="ORF">PHJA_000664000</name>
</gene>